<gene>
    <name evidence="2" type="ORF">CesoFtcFv8_014997</name>
</gene>
<evidence type="ECO:0000313" key="2">
    <source>
        <dbReference type="EMBL" id="KAK5888949.1"/>
    </source>
</evidence>
<proteinExistence type="predicted"/>
<feature type="region of interest" description="Disordered" evidence="1">
    <location>
        <begin position="1"/>
        <end position="48"/>
    </location>
</feature>
<organism evidence="2 3">
    <name type="scientific">Champsocephalus esox</name>
    <name type="common">pike icefish</name>
    <dbReference type="NCBI Taxonomy" id="159716"/>
    <lineage>
        <taxon>Eukaryota</taxon>
        <taxon>Metazoa</taxon>
        <taxon>Chordata</taxon>
        <taxon>Craniata</taxon>
        <taxon>Vertebrata</taxon>
        <taxon>Euteleostomi</taxon>
        <taxon>Actinopterygii</taxon>
        <taxon>Neopterygii</taxon>
        <taxon>Teleostei</taxon>
        <taxon>Neoteleostei</taxon>
        <taxon>Acanthomorphata</taxon>
        <taxon>Eupercaria</taxon>
        <taxon>Perciformes</taxon>
        <taxon>Notothenioidei</taxon>
        <taxon>Channichthyidae</taxon>
        <taxon>Champsocephalus</taxon>
    </lineage>
</organism>
<accession>A0AAN8GR92</accession>
<sequence length="89" mass="9767">MDKTTATRIMDNEKEGGKTDGKEDTDEEQGQNKKTGEEETRKEKGSERYSVALTVEVTVDGGAMMDLLKGIQKKVWGCGRVQSERGAAI</sequence>
<name>A0AAN8GR92_9TELE</name>
<dbReference type="Proteomes" id="UP001335648">
    <property type="component" value="Unassembled WGS sequence"/>
</dbReference>
<evidence type="ECO:0000256" key="1">
    <source>
        <dbReference type="SAM" id="MobiDB-lite"/>
    </source>
</evidence>
<dbReference type="AlphaFoldDB" id="A0AAN8GR92"/>
<dbReference type="EMBL" id="JAULUE010002057">
    <property type="protein sequence ID" value="KAK5888949.1"/>
    <property type="molecule type" value="Genomic_DNA"/>
</dbReference>
<reference evidence="2 3" key="1">
    <citation type="journal article" date="2023" name="Mol. Biol. Evol.">
        <title>Genomics of Secondarily Temperate Adaptation in the Only Non-Antarctic Icefish.</title>
        <authorList>
            <person name="Rivera-Colon A.G."/>
            <person name="Rayamajhi N."/>
            <person name="Minhas B.F."/>
            <person name="Madrigal G."/>
            <person name="Bilyk K.T."/>
            <person name="Yoon V."/>
            <person name="Hune M."/>
            <person name="Gregory S."/>
            <person name="Cheng C.H.C."/>
            <person name="Catchen J.M."/>
        </authorList>
    </citation>
    <scope>NUCLEOTIDE SEQUENCE [LARGE SCALE GENOMIC DNA]</scope>
    <source>
        <strain evidence="2">JC2023a</strain>
    </source>
</reference>
<comment type="caution">
    <text evidence="2">The sequence shown here is derived from an EMBL/GenBank/DDBJ whole genome shotgun (WGS) entry which is preliminary data.</text>
</comment>
<protein>
    <submittedName>
        <fullName evidence="2">Uncharacterized protein</fullName>
    </submittedName>
</protein>
<evidence type="ECO:0000313" key="3">
    <source>
        <dbReference type="Proteomes" id="UP001335648"/>
    </source>
</evidence>
<feature type="compositionally biased region" description="Basic and acidic residues" evidence="1">
    <location>
        <begin position="1"/>
        <end position="22"/>
    </location>
</feature>
<keyword evidence="3" id="KW-1185">Reference proteome</keyword>
<feature type="compositionally biased region" description="Basic and acidic residues" evidence="1">
    <location>
        <begin position="30"/>
        <end position="47"/>
    </location>
</feature>